<dbReference type="AlphaFoldDB" id="L8FYB0"/>
<reference evidence="2" key="1">
    <citation type="submission" date="2010-09" db="EMBL/GenBank/DDBJ databases">
        <title>The genome sequence of Geomyces destructans 20631-21.</title>
        <authorList>
            <consortium name="The Broad Institute Genome Sequencing Platform"/>
            <person name="Cuomo C.A."/>
            <person name="Blehert D.S."/>
            <person name="Lorch J.M."/>
            <person name="Young S.K."/>
            <person name="Zeng Q."/>
            <person name="Gargeya S."/>
            <person name="Fitzgerald M."/>
            <person name="Haas B."/>
            <person name="Abouelleil A."/>
            <person name="Alvarado L."/>
            <person name="Arachchi H.M."/>
            <person name="Berlin A."/>
            <person name="Brown A."/>
            <person name="Chapman S.B."/>
            <person name="Chen Z."/>
            <person name="Dunbar C."/>
            <person name="Freedman E."/>
            <person name="Gearin G."/>
            <person name="Gellesch M."/>
            <person name="Goldberg J."/>
            <person name="Griggs A."/>
            <person name="Gujja S."/>
            <person name="Heiman D."/>
            <person name="Howarth C."/>
            <person name="Larson L."/>
            <person name="Lui A."/>
            <person name="MacDonald P.J.P."/>
            <person name="Montmayeur A."/>
            <person name="Murphy C."/>
            <person name="Neiman D."/>
            <person name="Pearson M."/>
            <person name="Priest M."/>
            <person name="Roberts A."/>
            <person name="Saif S."/>
            <person name="Shea T."/>
            <person name="Shenoy N."/>
            <person name="Sisk P."/>
            <person name="Stolte C."/>
            <person name="Sykes S."/>
            <person name="Wortman J."/>
            <person name="Nusbaum C."/>
            <person name="Birren B."/>
        </authorList>
    </citation>
    <scope>NUCLEOTIDE SEQUENCE [LARGE SCALE GENOMIC DNA]</scope>
    <source>
        <strain evidence="2">ATCC MYA-4855 / 20631-21</strain>
    </source>
</reference>
<evidence type="ECO:0000313" key="2">
    <source>
        <dbReference type="Proteomes" id="UP000011064"/>
    </source>
</evidence>
<proteinExistence type="predicted"/>
<name>L8FYB0_PSED2</name>
<dbReference type="InParanoid" id="L8FYB0"/>
<dbReference type="InterPro" id="IPR050562">
    <property type="entry name" value="FAD_mOase_fung"/>
</dbReference>
<dbReference type="HOGENOM" id="CLU_2062489_0_0_1"/>
<gene>
    <name evidence="1" type="ORF">GMDG_01520</name>
</gene>
<sequence>MAPARSSTEGKKDRLRVIIAGGSISGLVLAHSLYCSDIDYVVLESRDEIAPQVGASIAVLPNGSRILDQLGIFDDMFGLVEPLENSLTWTGCDGKLIVDSNSPRLLRNMVLLSPLGIIC</sequence>
<dbReference type="STRING" id="658429.L8FYB0"/>
<accession>L8FYB0</accession>
<dbReference type="PANTHER" id="PTHR47356:SF2">
    <property type="entry name" value="FAD-BINDING DOMAIN-CONTAINING PROTEIN-RELATED"/>
    <property type="match status" value="1"/>
</dbReference>
<dbReference type="GO" id="GO:0004497">
    <property type="term" value="F:monooxygenase activity"/>
    <property type="evidence" value="ECO:0007669"/>
    <property type="project" value="InterPro"/>
</dbReference>
<protein>
    <recommendedName>
        <fullName evidence="3">FAD-binding domain-containing protein</fullName>
    </recommendedName>
</protein>
<dbReference type="Gene3D" id="3.50.50.60">
    <property type="entry name" value="FAD/NAD(P)-binding domain"/>
    <property type="match status" value="1"/>
</dbReference>
<dbReference type="InterPro" id="IPR036188">
    <property type="entry name" value="FAD/NAD-bd_sf"/>
</dbReference>
<organism evidence="1 2">
    <name type="scientific">Pseudogymnoascus destructans (strain ATCC MYA-4855 / 20631-21)</name>
    <name type="common">Bat white-nose syndrome fungus</name>
    <name type="synonym">Geomyces destructans</name>
    <dbReference type="NCBI Taxonomy" id="658429"/>
    <lineage>
        <taxon>Eukaryota</taxon>
        <taxon>Fungi</taxon>
        <taxon>Dikarya</taxon>
        <taxon>Ascomycota</taxon>
        <taxon>Pezizomycotina</taxon>
        <taxon>Leotiomycetes</taxon>
        <taxon>Thelebolales</taxon>
        <taxon>Thelebolaceae</taxon>
        <taxon>Pseudogymnoascus</taxon>
    </lineage>
</organism>
<dbReference type="VEuPathDB" id="FungiDB:GMDG_01520"/>
<evidence type="ECO:0000313" key="1">
    <source>
        <dbReference type="EMBL" id="ELR04661.1"/>
    </source>
</evidence>
<dbReference type="PANTHER" id="PTHR47356">
    <property type="entry name" value="FAD-DEPENDENT MONOOXYGENASE ASQG-RELATED"/>
    <property type="match status" value="1"/>
</dbReference>
<dbReference type="Proteomes" id="UP000011064">
    <property type="component" value="Unassembled WGS sequence"/>
</dbReference>
<keyword evidence="2" id="KW-1185">Reference proteome</keyword>
<dbReference type="EMBL" id="GL573187">
    <property type="protein sequence ID" value="ELR04661.1"/>
    <property type="molecule type" value="Genomic_DNA"/>
</dbReference>
<evidence type="ECO:0008006" key="3">
    <source>
        <dbReference type="Google" id="ProtNLM"/>
    </source>
</evidence>
<dbReference type="SUPFAM" id="SSF51905">
    <property type="entry name" value="FAD/NAD(P)-binding domain"/>
    <property type="match status" value="1"/>
</dbReference>